<dbReference type="VEuPathDB" id="FungiDB:MGG_16147"/>
<feature type="region of interest" description="Disordered" evidence="1">
    <location>
        <begin position="307"/>
        <end position="332"/>
    </location>
</feature>
<dbReference type="HOGENOM" id="CLU_729726_0_0_1"/>
<dbReference type="STRING" id="242507.G4MKP9"/>
<reference evidence="2 3" key="1">
    <citation type="journal article" date="2005" name="Nature">
        <title>The genome sequence of the rice blast fungus Magnaporthe grisea.</title>
        <authorList>
            <person name="Dean R.A."/>
            <person name="Talbot N.J."/>
            <person name="Ebbole D.J."/>
            <person name="Farman M.L."/>
            <person name="Mitchell T.K."/>
            <person name="Orbach M.J."/>
            <person name="Thon M."/>
            <person name="Kulkarni R."/>
            <person name="Xu J.R."/>
            <person name="Pan H."/>
            <person name="Read N.D."/>
            <person name="Lee Y.H."/>
            <person name="Carbone I."/>
            <person name="Brown D."/>
            <person name="Oh Y.Y."/>
            <person name="Donofrio N."/>
            <person name="Jeong J.S."/>
            <person name="Soanes D.M."/>
            <person name="Djonovic S."/>
            <person name="Kolomiets E."/>
            <person name="Rehmeyer C."/>
            <person name="Li W."/>
            <person name="Harding M."/>
            <person name="Kim S."/>
            <person name="Lebrun M.H."/>
            <person name="Bohnert H."/>
            <person name="Coughlan S."/>
            <person name="Butler J."/>
            <person name="Calvo S."/>
            <person name="Ma L.J."/>
            <person name="Nicol R."/>
            <person name="Purcell S."/>
            <person name="Nusbaum C."/>
            <person name="Galagan J.E."/>
            <person name="Birren B.W."/>
        </authorList>
    </citation>
    <scope>NUCLEOTIDE SEQUENCE [LARGE SCALE GENOMIC DNA]</scope>
    <source>
        <strain evidence="3">70-15 / ATCC MYA-4617 / FGSC 8958</strain>
    </source>
</reference>
<evidence type="ECO:0000313" key="3">
    <source>
        <dbReference type="Proteomes" id="UP000009058"/>
    </source>
</evidence>
<dbReference type="Proteomes" id="UP000009058">
    <property type="component" value="Chromosome 1"/>
</dbReference>
<dbReference type="AlphaFoldDB" id="G4MKP9"/>
<evidence type="ECO:0000256" key="1">
    <source>
        <dbReference type="SAM" id="MobiDB-lite"/>
    </source>
</evidence>
<dbReference type="KEGG" id="mgr:MGG_16147"/>
<keyword evidence="3" id="KW-1185">Reference proteome</keyword>
<accession>G4MKP9</accession>
<sequence length="379" mass="40927">MQEIVDPKIAIGSECVPHDINRFIFEGIGDAKFSHQLPETSQKLAPIHLLPRRGGPVEVRRGGFWGMSNIAAYTPLESFLLFKALYARGVSAAVFDDISADLINYEFIKDDATYDVTRLSPASLQELFLHLLRDELKLNVDTSDKVSDGSLSPNKRRKLHAPTPRNLQEAAEHLPKVPNVLQRLYKEWRAHRITSILEDEQRFEQISAEIAKAEKEAAPTTKNGAGDAAPQSQPAVPSPTPRTTPAPQRITFVKPEADTTPTGIGDEVEDTNPRAGTVKCGCGLRAGYSAVATTVSCSAAKVHANTGAVPSTRPSHSTFGSSHSTCDLDSSNHPRPSGIYPAACSITSCCPCINDGSYSTTSRCAHFAAVPPRDTRDGA</sequence>
<dbReference type="GeneID" id="12984447"/>
<dbReference type="RefSeq" id="XP_003709351.1">
    <property type="nucleotide sequence ID" value="XM_003709303.1"/>
</dbReference>
<gene>
    <name evidence="2" type="ORF">MGG_16147</name>
</gene>
<feature type="region of interest" description="Disordered" evidence="1">
    <location>
        <begin position="213"/>
        <end position="270"/>
    </location>
</feature>
<reference key="2">
    <citation type="submission" date="2011-05" db="EMBL/GenBank/DDBJ databases">
        <title>The Genome Sequence of Magnaporthe oryzae 70-15.</title>
        <authorList>
            <consortium name="The Broad Institute Genome Sequencing Platform"/>
            <person name="Ma L.-J."/>
            <person name="Dead R."/>
            <person name="Young S.K."/>
            <person name="Zeng Q."/>
            <person name="Gargeya S."/>
            <person name="Fitzgerald M."/>
            <person name="Haas B."/>
            <person name="Abouelleil A."/>
            <person name="Alvarado L."/>
            <person name="Arachchi H.M."/>
            <person name="Berlin A."/>
            <person name="Brown A."/>
            <person name="Chapman S.B."/>
            <person name="Chen Z."/>
            <person name="Dunbar C."/>
            <person name="Freedman E."/>
            <person name="Gearin G."/>
            <person name="Gellesch M."/>
            <person name="Goldberg J."/>
            <person name="Griggs A."/>
            <person name="Gujja S."/>
            <person name="Heiman D."/>
            <person name="Howarth C."/>
            <person name="Larson L."/>
            <person name="Lui A."/>
            <person name="MacDonald P.J.P."/>
            <person name="Mehta T."/>
            <person name="Montmayeur A."/>
            <person name="Murphy C."/>
            <person name="Neiman D."/>
            <person name="Pearson M."/>
            <person name="Priest M."/>
            <person name="Roberts A."/>
            <person name="Saif S."/>
            <person name="Shea T."/>
            <person name="Shenoy N."/>
            <person name="Sisk P."/>
            <person name="Stolte C."/>
            <person name="Sykes S."/>
            <person name="Yandava C."/>
            <person name="Wortman J."/>
            <person name="Nusbaum C."/>
            <person name="Birren B."/>
        </authorList>
    </citation>
    <scope>NUCLEOTIDE SEQUENCE</scope>
    <source>
        <strain>70-15</strain>
    </source>
</reference>
<feature type="region of interest" description="Disordered" evidence="1">
    <location>
        <begin position="143"/>
        <end position="172"/>
    </location>
</feature>
<organism evidence="2 3">
    <name type="scientific">Pyricularia oryzae (strain 70-15 / ATCC MYA-4617 / FGSC 8958)</name>
    <name type="common">Rice blast fungus</name>
    <name type="synonym">Magnaporthe oryzae</name>
    <dbReference type="NCBI Taxonomy" id="242507"/>
    <lineage>
        <taxon>Eukaryota</taxon>
        <taxon>Fungi</taxon>
        <taxon>Dikarya</taxon>
        <taxon>Ascomycota</taxon>
        <taxon>Pezizomycotina</taxon>
        <taxon>Sordariomycetes</taxon>
        <taxon>Sordariomycetidae</taxon>
        <taxon>Magnaporthales</taxon>
        <taxon>Pyriculariaceae</taxon>
        <taxon>Pyricularia</taxon>
    </lineage>
</organism>
<feature type="compositionally biased region" description="Polar residues" evidence="1">
    <location>
        <begin position="308"/>
        <end position="332"/>
    </location>
</feature>
<dbReference type="InParanoid" id="G4MKP9"/>
<protein>
    <submittedName>
        <fullName evidence="2">Uncharacterized protein</fullName>
    </submittedName>
</protein>
<dbReference type="OrthoDB" id="21449at2759"/>
<name>G4MKP9_PYRO7</name>
<dbReference type="EMBL" id="CM001231">
    <property type="protein sequence ID" value="EHA56739.1"/>
    <property type="molecule type" value="Genomic_DNA"/>
</dbReference>
<evidence type="ECO:0000313" key="2">
    <source>
        <dbReference type="EMBL" id="EHA56739.1"/>
    </source>
</evidence>
<proteinExistence type="predicted"/>
<dbReference type="eggNOG" id="ENOG502S3YN">
    <property type="taxonomic scope" value="Eukaryota"/>
</dbReference>